<evidence type="ECO:0000259" key="1">
    <source>
        <dbReference type="SMART" id="SM00903"/>
    </source>
</evidence>
<gene>
    <name evidence="2" type="ORF">GCM10011360_24840</name>
</gene>
<name>A0A917A9D1_9RHOB</name>
<dbReference type="EMBL" id="BMFJ01000001">
    <property type="protein sequence ID" value="GGE36095.1"/>
    <property type="molecule type" value="Genomic_DNA"/>
</dbReference>
<dbReference type="RefSeq" id="WP_188477990.1">
    <property type="nucleotide sequence ID" value="NZ_BMFJ01000001.1"/>
</dbReference>
<dbReference type="SUPFAM" id="SSF50475">
    <property type="entry name" value="FMN-binding split barrel"/>
    <property type="match status" value="1"/>
</dbReference>
<organism evidence="2 3">
    <name type="scientific">Primorskyibacter flagellatus</name>
    <dbReference type="NCBI Taxonomy" id="1387277"/>
    <lineage>
        <taxon>Bacteria</taxon>
        <taxon>Pseudomonadati</taxon>
        <taxon>Pseudomonadota</taxon>
        <taxon>Alphaproteobacteria</taxon>
        <taxon>Rhodobacterales</taxon>
        <taxon>Roseobacteraceae</taxon>
        <taxon>Primorskyibacter</taxon>
    </lineage>
</organism>
<dbReference type="PANTHER" id="PTHR43812:SF2">
    <property type="entry name" value="FLAVIN REDUCTASE LIKE DOMAIN-CONTAINING PROTEIN"/>
    <property type="match status" value="1"/>
</dbReference>
<keyword evidence="3" id="KW-1185">Reference proteome</keyword>
<dbReference type="Proteomes" id="UP000612855">
    <property type="component" value="Unassembled WGS sequence"/>
</dbReference>
<feature type="domain" description="Flavin reductase like" evidence="1">
    <location>
        <begin position="18"/>
        <end position="171"/>
    </location>
</feature>
<reference evidence="3" key="1">
    <citation type="journal article" date="2019" name="Int. J. Syst. Evol. Microbiol.">
        <title>The Global Catalogue of Microorganisms (GCM) 10K type strain sequencing project: providing services to taxonomists for standard genome sequencing and annotation.</title>
        <authorList>
            <consortium name="The Broad Institute Genomics Platform"/>
            <consortium name="The Broad Institute Genome Sequencing Center for Infectious Disease"/>
            <person name="Wu L."/>
            <person name="Ma J."/>
        </authorList>
    </citation>
    <scope>NUCLEOTIDE SEQUENCE [LARGE SCALE GENOMIC DNA]</scope>
    <source>
        <strain evidence="3">CGMCC 1.12664</strain>
    </source>
</reference>
<dbReference type="Gene3D" id="2.30.110.10">
    <property type="entry name" value="Electron Transport, Fmn-binding Protein, Chain A"/>
    <property type="match status" value="1"/>
</dbReference>
<protein>
    <submittedName>
        <fullName evidence="2">Flavin reductase</fullName>
    </submittedName>
</protein>
<comment type="caution">
    <text evidence="2">The sequence shown here is derived from an EMBL/GenBank/DDBJ whole genome shotgun (WGS) entry which is preliminary data.</text>
</comment>
<dbReference type="Pfam" id="PF01613">
    <property type="entry name" value="Flavin_Reduct"/>
    <property type="match status" value="1"/>
</dbReference>
<accession>A0A917A9D1</accession>
<evidence type="ECO:0000313" key="2">
    <source>
        <dbReference type="EMBL" id="GGE36095.1"/>
    </source>
</evidence>
<sequence>MHYGSDRPAILPHDPFKAIVAPRPIGWIGTLNAEGIPNLAPYSFFMPLGNNPHMIGFTSEGMKHSPANAQAQGEFTFSLATEPLSHAMNVSSGAHPDGANEFALAGLTEGTPVEIRTPFVAESPAALECVTVSVEPLKDRHGRALNRFLVIGEVVRTHIRDEYIREGRFDTAAAAPLARLGYRDYATTDSLWELARPDD</sequence>
<dbReference type="GO" id="GO:0010181">
    <property type="term" value="F:FMN binding"/>
    <property type="evidence" value="ECO:0007669"/>
    <property type="project" value="InterPro"/>
</dbReference>
<dbReference type="SMART" id="SM00903">
    <property type="entry name" value="Flavin_Reduct"/>
    <property type="match status" value="1"/>
</dbReference>
<dbReference type="GO" id="GO:0016646">
    <property type="term" value="F:oxidoreductase activity, acting on the CH-NH group of donors, NAD or NADP as acceptor"/>
    <property type="evidence" value="ECO:0007669"/>
    <property type="project" value="UniProtKB-ARBA"/>
</dbReference>
<dbReference type="InterPro" id="IPR002563">
    <property type="entry name" value="Flavin_Rdtase-like_dom"/>
</dbReference>
<dbReference type="AlphaFoldDB" id="A0A917A9D1"/>
<dbReference type="PANTHER" id="PTHR43812">
    <property type="entry name" value="BLR2425 PROTEIN"/>
    <property type="match status" value="1"/>
</dbReference>
<proteinExistence type="predicted"/>
<dbReference type="InterPro" id="IPR012349">
    <property type="entry name" value="Split_barrel_FMN-bd"/>
</dbReference>
<evidence type="ECO:0000313" key="3">
    <source>
        <dbReference type="Proteomes" id="UP000612855"/>
    </source>
</evidence>